<dbReference type="InterPro" id="IPR011042">
    <property type="entry name" value="6-blade_b-propeller_TolB-like"/>
</dbReference>
<name>A0ABW4YPT0_9BACL</name>
<evidence type="ECO:0000313" key="1">
    <source>
        <dbReference type="EMBL" id="MFD2117714.1"/>
    </source>
</evidence>
<comment type="caution">
    <text evidence="1">The sequence shown here is derived from an EMBL/GenBank/DDBJ whole genome shotgun (WGS) entry which is preliminary data.</text>
</comment>
<accession>A0ABW4YPT0</accession>
<protein>
    <submittedName>
        <fullName evidence="1">Uncharacterized protein</fullName>
    </submittedName>
</protein>
<dbReference type="EMBL" id="JBHUHO010000046">
    <property type="protein sequence ID" value="MFD2117714.1"/>
    <property type="molecule type" value="Genomic_DNA"/>
</dbReference>
<dbReference type="RefSeq" id="WP_377774960.1">
    <property type="nucleotide sequence ID" value="NZ_JBHUHO010000046.1"/>
</dbReference>
<sequence length="70" mass="7279">MLLMIVVEPLAAASKVGAASDPELTVVGKWTAYGRSGIVKGTEPGSFNFLSDVAVDGAGNLYVADCRYTK</sequence>
<dbReference type="Proteomes" id="UP001597362">
    <property type="component" value="Unassembled WGS sequence"/>
</dbReference>
<keyword evidence="2" id="KW-1185">Reference proteome</keyword>
<evidence type="ECO:0000313" key="2">
    <source>
        <dbReference type="Proteomes" id="UP001597362"/>
    </source>
</evidence>
<dbReference type="Gene3D" id="2.120.10.30">
    <property type="entry name" value="TolB, C-terminal domain"/>
    <property type="match status" value="1"/>
</dbReference>
<proteinExistence type="predicted"/>
<gene>
    <name evidence="1" type="ORF">ACFSJH_18450</name>
</gene>
<organism evidence="1 2">
    <name type="scientific">Paenibacillus yanchengensis</name>
    <dbReference type="NCBI Taxonomy" id="2035833"/>
    <lineage>
        <taxon>Bacteria</taxon>
        <taxon>Bacillati</taxon>
        <taxon>Bacillota</taxon>
        <taxon>Bacilli</taxon>
        <taxon>Bacillales</taxon>
        <taxon>Paenibacillaceae</taxon>
        <taxon>Paenibacillus</taxon>
    </lineage>
</organism>
<reference evidence="2" key="1">
    <citation type="journal article" date="2019" name="Int. J. Syst. Evol. Microbiol.">
        <title>The Global Catalogue of Microorganisms (GCM) 10K type strain sequencing project: providing services to taxonomists for standard genome sequencing and annotation.</title>
        <authorList>
            <consortium name="The Broad Institute Genomics Platform"/>
            <consortium name="The Broad Institute Genome Sequencing Center for Infectious Disease"/>
            <person name="Wu L."/>
            <person name="Ma J."/>
        </authorList>
    </citation>
    <scope>NUCLEOTIDE SEQUENCE [LARGE SCALE GENOMIC DNA]</scope>
    <source>
        <strain evidence="2">GH52</strain>
    </source>
</reference>